<sequence length="204" mass="22887">MKKTLIPFLLTLLALTGCGDNSTPKEGVEYTTIKTPLTNTSAPVIEVFSLACGHCRNMETILPEIQKMTDSDIQQVHVTFNKSAQVAAYIYYTAVIQSEGHPDPKLMEQLFAYIQDTPAELDETARKAKLMGIFKDFQLKSPFELSEEQHKQVYQQLTKAETVVENAEIVSVPAFLVQGKYLVKSEAHENLEDLASTIQYLKQL</sequence>
<accession>A0A178KN43</accession>
<dbReference type="PROSITE" id="PS51257">
    <property type="entry name" value="PROKAR_LIPOPROTEIN"/>
    <property type="match status" value="1"/>
</dbReference>
<dbReference type="CDD" id="cd03019">
    <property type="entry name" value="DsbA_DsbA"/>
    <property type="match status" value="1"/>
</dbReference>
<dbReference type="Proteomes" id="UP000078503">
    <property type="component" value="Unassembled WGS sequence"/>
</dbReference>
<dbReference type="InterPro" id="IPR012336">
    <property type="entry name" value="Thioredoxin-like_fold"/>
</dbReference>
<feature type="domain" description="Thioredoxin-like fold" evidence="3">
    <location>
        <begin position="40"/>
        <end position="192"/>
    </location>
</feature>
<organism evidence="4 5">
    <name type="scientific">Photobacterium jeanii</name>
    <dbReference type="NCBI Taxonomy" id="858640"/>
    <lineage>
        <taxon>Bacteria</taxon>
        <taxon>Pseudomonadati</taxon>
        <taxon>Pseudomonadota</taxon>
        <taxon>Gammaproteobacteria</taxon>
        <taxon>Vibrionales</taxon>
        <taxon>Vibrionaceae</taxon>
        <taxon>Photobacterium</taxon>
    </lineage>
</organism>
<evidence type="ECO:0000256" key="1">
    <source>
        <dbReference type="ARBA" id="ARBA00022729"/>
    </source>
</evidence>
<dbReference type="Pfam" id="PF13462">
    <property type="entry name" value="Thioredoxin_4"/>
    <property type="match status" value="1"/>
</dbReference>
<comment type="caution">
    <text evidence="4">The sequence shown here is derived from an EMBL/GenBank/DDBJ whole genome shotgun (WGS) entry which is preliminary data.</text>
</comment>
<keyword evidence="5" id="KW-1185">Reference proteome</keyword>
<dbReference type="PANTHER" id="PTHR35891:SF3">
    <property type="entry name" value="THIOL:DISULFIDE INTERCHANGE PROTEIN DSBL"/>
    <property type="match status" value="1"/>
</dbReference>
<dbReference type="InterPro" id="IPR036249">
    <property type="entry name" value="Thioredoxin-like_sf"/>
</dbReference>
<feature type="chain" id="PRO_5008090528" evidence="2">
    <location>
        <begin position="20"/>
        <end position="204"/>
    </location>
</feature>
<dbReference type="EMBL" id="LVHF01000012">
    <property type="protein sequence ID" value="OAN18093.1"/>
    <property type="molecule type" value="Genomic_DNA"/>
</dbReference>
<name>A0A178KN43_9GAMM</name>
<dbReference type="STRING" id="858640.A3K86_04045"/>
<dbReference type="PANTHER" id="PTHR35891">
    <property type="entry name" value="THIOL:DISULFIDE INTERCHANGE PROTEIN DSBA"/>
    <property type="match status" value="1"/>
</dbReference>
<protein>
    <submittedName>
        <fullName evidence="4">Peptide permease</fullName>
    </submittedName>
</protein>
<dbReference type="AlphaFoldDB" id="A0A178KN43"/>
<evidence type="ECO:0000313" key="4">
    <source>
        <dbReference type="EMBL" id="OAN18093.1"/>
    </source>
</evidence>
<gene>
    <name evidence="4" type="ORF">A3K86_04045</name>
</gene>
<dbReference type="InterPro" id="IPR050824">
    <property type="entry name" value="Thiol_disulfide_DsbA"/>
</dbReference>
<keyword evidence="1 2" id="KW-0732">Signal</keyword>
<dbReference type="SUPFAM" id="SSF52833">
    <property type="entry name" value="Thioredoxin-like"/>
    <property type="match status" value="1"/>
</dbReference>
<dbReference type="InterPro" id="IPR023205">
    <property type="entry name" value="DsbA/DsbL"/>
</dbReference>
<reference evidence="4 5" key="1">
    <citation type="submission" date="2016-03" db="EMBL/GenBank/DDBJ databases">
        <title>Photobacterium proteolyticum sp. nov. a protease producing bacterium isolated from ocean sediments of Laizhou Bay.</title>
        <authorList>
            <person name="Li Y."/>
        </authorList>
    </citation>
    <scope>NUCLEOTIDE SEQUENCE [LARGE SCALE GENOMIC DNA]</scope>
    <source>
        <strain evidence="4 5">R-40508</strain>
    </source>
</reference>
<evidence type="ECO:0000256" key="2">
    <source>
        <dbReference type="SAM" id="SignalP"/>
    </source>
</evidence>
<proteinExistence type="predicted"/>
<feature type="signal peptide" evidence="2">
    <location>
        <begin position="1"/>
        <end position="19"/>
    </location>
</feature>
<dbReference type="Gene3D" id="3.40.30.10">
    <property type="entry name" value="Glutaredoxin"/>
    <property type="match status" value="1"/>
</dbReference>
<evidence type="ECO:0000313" key="5">
    <source>
        <dbReference type="Proteomes" id="UP000078503"/>
    </source>
</evidence>
<evidence type="ECO:0000259" key="3">
    <source>
        <dbReference type="Pfam" id="PF13462"/>
    </source>
</evidence>
<dbReference type="RefSeq" id="WP_068328093.1">
    <property type="nucleotide sequence ID" value="NZ_LVHF01000012.1"/>
</dbReference>